<organism evidence="1 2">
    <name type="scientific">Pseudogymnoascus verrucosus</name>
    <dbReference type="NCBI Taxonomy" id="342668"/>
    <lineage>
        <taxon>Eukaryota</taxon>
        <taxon>Fungi</taxon>
        <taxon>Dikarya</taxon>
        <taxon>Ascomycota</taxon>
        <taxon>Pezizomycotina</taxon>
        <taxon>Leotiomycetes</taxon>
        <taxon>Thelebolales</taxon>
        <taxon>Thelebolaceae</taxon>
        <taxon>Pseudogymnoascus</taxon>
    </lineage>
</organism>
<accession>A0A1B8GE26</accession>
<dbReference type="STRING" id="342668.A0A1B8GE26"/>
<keyword evidence="2" id="KW-1185">Reference proteome</keyword>
<dbReference type="GeneID" id="28840553"/>
<dbReference type="EMBL" id="KV460247">
    <property type="protein sequence ID" value="OBT94085.1"/>
    <property type="molecule type" value="Genomic_DNA"/>
</dbReference>
<name>A0A1B8GE26_9PEZI</name>
<reference evidence="1 2" key="1">
    <citation type="submission" date="2016-03" db="EMBL/GenBank/DDBJ databases">
        <title>Comparative genomics of Pseudogymnoascus destructans, the fungus causing white-nose syndrome of bats.</title>
        <authorList>
            <person name="Palmer J.M."/>
            <person name="Drees K.P."/>
            <person name="Foster J.T."/>
            <person name="Lindner D.L."/>
        </authorList>
    </citation>
    <scope>NUCLEOTIDE SEQUENCE [LARGE SCALE GENOMIC DNA]</scope>
    <source>
        <strain evidence="1 2">UAMH 10579</strain>
    </source>
</reference>
<evidence type="ECO:0000313" key="1">
    <source>
        <dbReference type="EMBL" id="OBT94085.1"/>
    </source>
</evidence>
<dbReference type="RefSeq" id="XP_018127818.1">
    <property type="nucleotide sequence ID" value="XM_018276602.1"/>
</dbReference>
<dbReference type="OrthoDB" id="3436695at2759"/>
<dbReference type="Proteomes" id="UP000091956">
    <property type="component" value="Unassembled WGS sequence"/>
</dbReference>
<dbReference type="AlphaFoldDB" id="A0A1B8GE26"/>
<proteinExistence type="predicted"/>
<gene>
    <name evidence="1" type="primary">UNG1_1</name>
    <name evidence="1" type="ORF">VE01_07167</name>
</gene>
<reference evidence="2" key="2">
    <citation type="journal article" date="2018" name="Nat. Commun.">
        <title>Extreme sensitivity to ultraviolet light in the fungal pathogen causing white-nose syndrome of bats.</title>
        <authorList>
            <person name="Palmer J.M."/>
            <person name="Drees K.P."/>
            <person name="Foster J.T."/>
            <person name="Lindner D.L."/>
        </authorList>
    </citation>
    <scope>NUCLEOTIDE SEQUENCE [LARGE SCALE GENOMIC DNA]</scope>
    <source>
        <strain evidence="2">UAMH 10579</strain>
    </source>
</reference>
<evidence type="ECO:0000313" key="2">
    <source>
        <dbReference type="Proteomes" id="UP000091956"/>
    </source>
</evidence>
<protein>
    <submittedName>
        <fullName evidence="1">Uracil DNA glycosylase</fullName>
    </submittedName>
</protein>
<sequence>MEIFAPLRPGVDVEGIVRAEGDGEMWEWRKWLLDSAAALADDKFTYHVSQGKLGGDASRFVFERHARVGEFIPSPMIPIERVPIRANFKDTAIPPNQHSPVTLFFFPATPPSSSSSPRFLFPAPSTFAPASAISLLSSAIFPAPTSSSLMGCSPAKPLYPTSLATSAQSTIISEDLLSDDFRKYLAQPAHDPYRNTDATRVQIDIRIALSNTEIEIDAIGYVVPKDQIPNQTSFVLFGQRQCINSIRYMSVPRAILVAKGRDMSEEVWGEIVVYEYVNDLGDLISIGDMEKTGDGGDEGRTMWWEMAGMAGMGKVVYDEGSCSIPK</sequence>